<proteinExistence type="inferred from homology"/>
<evidence type="ECO:0000256" key="1">
    <source>
        <dbReference type="ARBA" id="ARBA00004608"/>
    </source>
</evidence>
<comment type="similarity">
    <text evidence="2">Belongs to the SNF7 family.</text>
</comment>
<dbReference type="FunCoup" id="A0A4V3SJK0">
    <property type="interactions" value="527"/>
</dbReference>
<dbReference type="Pfam" id="PF03357">
    <property type="entry name" value="Snf7"/>
    <property type="match status" value="1"/>
</dbReference>
<evidence type="ECO:0000256" key="5">
    <source>
        <dbReference type="ARBA" id="ARBA00022927"/>
    </source>
</evidence>
<evidence type="ECO:0000313" key="9">
    <source>
        <dbReference type="Proteomes" id="UP000298138"/>
    </source>
</evidence>
<dbReference type="STRING" id="341454.A0A4V3SJK0"/>
<comment type="subcellular location">
    <subcellularLocation>
        <location evidence="1">Endosome membrane</location>
    </subcellularLocation>
</comment>
<evidence type="ECO:0000256" key="3">
    <source>
        <dbReference type="ARBA" id="ARBA00022448"/>
    </source>
</evidence>
<accession>A0A4V3SJK0</accession>
<keyword evidence="9" id="KW-1185">Reference proteome</keyword>
<dbReference type="Proteomes" id="UP000298138">
    <property type="component" value="Unassembled WGS sequence"/>
</dbReference>
<sequence length="187" mass="21366">MGQTNSRKITAQDRAILDLKLQRDKLQQYRRRLSHIQSLEHSLALKALRANDKPRALLALRRKKYQETLLAKTGAQLDVVEHLVSTIEFALVEKDVVEGLKAGNKVLGELRKEMSVELVEKILDESEEARRWQEEVGEMLKGVVTSEEEEEVEEELLALQREATGVKDSKEVQKLPDVPKTEPEMSE</sequence>
<organism evidence="8 9">
    <name type="scientific">Ascodesmis nigricans</name>
    <dbReference type="NCBI Taxonomy" id="341454"/>
    <lineage>
        <taxon>Eukaryota</taxon>
        <taxon>Fungi</taxon>
        <taxon>Dikarya</taxon>
        <taxon>Ascomycota</taxon>
        <taxon>Pezizomycotina</taxon>
        <taxon>Pezizomycetes</taxon>
        <taxon>Pezizales</taxon>
        <taxon>Ascodesmidaceae</taxon>
        <taxon>Ascodesmis</taxon>
    </lineage>
</organism>
<dbReference type="GO" id="GO:0000815">
    <property type="term" value="C:ESCRT III complex"/>
    <property type="evidence" value="ECO:0007669"/>
    <property type="project" value="TreeGrafter"/>
</dbReference>
<dbReference type="GO" id="GO:0005771">
    <property type="term" value="C:multivesicular body"/>
    <property type="evidence" value="ECO:0007669"/>
    <property type="project" value="TreeGrafter"/>
</dbReference>
<feature type="non-terminal residue" evidence="8">
    <location>
        <position position="187"/>
    </location>
</feature>
<protein>
    <recommendedName>
        <fullName evidence="10">Snf7-domain-containing protein</fullName>
    </recommendedName>
</protein>
<keyword evidence="5" id="KW-0653">Protein transport</keyword>
<gene>
    <name evidence="8" type="ORF">EX30DRAFT_288888</name>
</gene>
<feature type="region of interest" description="Disordered" evidence="7">
    <location>
        <begin position="164"/>
        <end position="187"/>
    </location>
</feature>
<name>A0A4V3SJK0_9PEZI</name>
<keyword evidence="4" id="KW-0967">Endosome</keyword>
<dbReference type="GO" id="GO:0015031">
    <property type="term" value="P:protein transport"/>
    <property type="evidence" value="ECO:0007669"/>
    <property type="project" value="UniProtKB-KW"/>
</dbReference>
<dbReference type="PANTHER" id="PTHR22761:SF5">
    <property type="entry name" value="CHARGED MULTIVESICULAR BODY PROTEIN 6"/>
    <property type="match status" value="1"/>
</dbReference>
<evidence type="ECO:0000313" key="8">
    <source>
        <dbReference type="EMBL" id="TGZ84275.1"/>
    </source>
</evidence>
<dbReference type="EMBL" id="ML220113">
    <property type="protein sequence ID" value="TGZ84275.1"/>
    <property type="molecule type" value="Genomic_DNA"/>
</dbReference>
<evidence type="ECO:0000256" key="7">
    <source>
        <dbReference type="SAM" id="MobiDB-lite"/>
    </source>
</evidence>
<dbReference type="InParanoid" id="A0A4V3SJK0"/>
<evidence type="ECO:0008006" key="10">
    <source>
        <dbReference type="Google" id="ProtNLM"/>
    </source>
</evidence>
<keyword evidence="6" id="KW-0472">Membrane</keyword>
<dbReference type="GO" id="GO:0032511">
    <property type="term" value="P:late endosome to vacuole transport via multivesicular body sorting pathway"/>
    <property type="evidence" value="ECO:0007669"/>
    <property type="project" value="TreeGrafter"/>
</dbReference>
<reference evidence="8 9" key="1">
    <citation type="submission" date="2019-04" db="EMBL/GenBank/DDBJ databases">
        <title>Comparative genomics and transcriptomics to analyze fruiting body development in filamentous ascomycetes.</title>
        <authorList>
            <consortium name="DOE Joint Genome Institute"/>
            <person name="Lutkenhaus R."/>
            <person name="Traeger S."/>
            <person name="Breuer J."/>
            <person name="Kuo A."/>
            <person name="Lipzen A."/>
            <person name="Pangilinan J."/>
            <person name="Dilworth D."/>
            <person name="Sandor L."/>
            <person name="Poggeler S."/>
            <person name="Barry K."/>
            <person name="Grigoriev I.V."/>
            <person name="Nowrousian M."/>
        </authorList>
    </citation>
    <scope>NUCLEOTIDE SEQUENCE [LARGE SCALE GENOMIC DNA]</scope>
    <source>
        <strain evidence="8 9">CBS 389.68</strain>
    </source>
</reference>
<evidence type="ECO:0000256" key="4">
    <source>
        <dbReference type="ARBA" id="ARBA00022753"/>
    </source>
</evidence>
<dbReference type="PANTHER" id="PTHR22761">
    <property type="entry name" value="CHARGED MULTIVESICULAR BODY PROTEIN"/>
    <property type="match status" value="1"/>
</dbReference>
<keyword evidence="3" id="KW-0813">Transport</keyword>
<dbReference type="AlphaFoldDB" id="A0A4V3SJK0"/>
<evidence type="ECO:0000256" key="2">
    <source>
        <dbReference type="ARBA" id="ARBA00006190"/>
    </source>
</evidence>
<dbReference type="OrthoDB" id="441172at2759"/>
<dbReference type="GO" id="GO:0006900">
    <property type="term" value="P:vesicle budding from membrane"/>
    <property type="evidence" value="ECO:0007669"/>
    <property type="project" value="TreeGrafter"/>
</dbReference>
<evidence type="ECO:0000256" key="6">
    <source>
        <dbReference type="ARBA" id="ARBA00023136"/>
    </source>
</evidence>
<dbReference type="InterPro" id="IPR005024">
    <property type="entry name" value="Snf7_fam"/>
</dbReference>